<dbReference type="Pfam" id="PF04246">
    <property type="entry name" value="RseC_MucC"/>
    <property type="match status" value="1"/>
</dbReference>
<keyword evidence="1" id="KW-0472">Membrane</keyword>
<dbReference type="EMBL" id="CP003557">
    <property type="protein sequence ID" value="AFN74712.1"/>
    <property type="molecule type" value="Genomic_DNA"/>
</dbReference>
<dbReference type="Proteomes" id="UP000009011">
    <property type="component" value="Chromosome"/>
</dbReference>
<dbReference type="KEGG" id="mro:MROS_1475"/>
<organism evidence="2 3">
    <name type="scientific">Melioribacter roseus (strain DSM 23840 / JCM 17771 / VKM B-2668 / P3M-2)</name>
    <dbReference type="NCBI Taxonomy" id="1191523"/>
    <lineage>
        <taxon>Bacteria</taxon>
        <taxon>Pseudomonadati</taxon>
        <taxon>Ignavibacteriota</taxon>
        <taxon>Ignavibacteria</taxon>
        <taxon>Ignavibacteriales</taxon>
        <taxon>Melioribacteraceae</taxon>
        <taxon>Melioribacter</taxon>
    </lineage>
</organism>
<dbReference type="PANTHER" id="PTHR35867:SF1">
    <property type="entry name" value="PROTEIN RSEC"/>
    <property type="match status" value="1"/>
</dbReference>
<evidence type="ECO:0000313" key="2">
    <source>
        <dbReference type="EMBL" id="AFN74712.1"/>
    </source>
</evidence>
<keyword evidence="1" id="KW-0812">Transmembrane</keyword>
<gene>
    <name evidence="2" type="ordered locus">MROS_1475</name>
</gene>
<dbReference type="STRING" id="1191523.MROS_1475"/>
<dbReference type="InterPro" id="IPR007359">
    <property type="entry name" value="SigmaE_reg_RseC_MucC"/>
</dbReference>
<dbReference type="PANTHER" id="PTHR35867">
    <property type="entry name" value="PROTEIN RSEC"/>
    <property type="match status" value="1"/>
</dbReference>
<feature type="transmembrane region" description="Helical" evidence="1">
    <location>
        <begin position="109"/>
        <end position="127"/>
    </location>
</feature>
<dbReference type="eggNOG" id="COG3086">
    <property type="taxonomic scope" value="Bacteria"/>
</dbReference>
<evidence type="ECO:0008006" key="4">
    <source>
        <dbReference type="Google" id="ProtNLM"/>
    </source>
</evidence>
<dbReference type="OrthoDB" id="307768at2"/>
<name>I6YVU8_MELRP</name>
<dbReference type="HOGENOM" id="CLU_1784262_0_0_10"/>
<keyword evidence="3" id="KW-1185">Reference proteome</keyword>
<sequence>MKEELLIEEGIVSRSLGKFSEVVLEDVTDCTECSARLICKPRGDDKKIIVAHDPFGAAPGDKVKIAISGSTIFKSAFLLYGLPVLIFIISITAAYSLEFMFPGDELTSFVIAILITGVYYAFFSFASKKFFNFPNPKIISVSRAKLNY</sequence>
<dbReference type="RefSeq" id="WP_014856146.1">
    <property type="nucleotide sequence ID" value="NC_018178.1"/>
</dbReference>
<reference evidence="2 3" key="1">
    <citation type="journal article" date="2013" name="PLoS ONE">
        <title>Genomic analysis of Melioribacter roseus, facultatively anaerobic organotrophic bacterium representing a novel deep lineage within Bacteriodetes/Chlorobi group.</title>
        <authorList>
            <person name="Kadnikov V.V."/>
            <person name="Mardanov A.V."/>
            <person name="Podosokorskaya O.A."/>
            <person name="Gavrilov S.N."/>
            <person name="Kublanov I.V."/>
            <person name="Beletsky A.V."/>
            <person name="Bonch-Osmolovskaya E.A."/>
            <person name="Ravin N.V."/>
        </authorList>
    </citation>
    <scope>NUCLEOTIDE SEQUENCE [LARGE SCALE GENOMIC DNA]</scope>
    <source>
        <strain evidence="3">JCM 17771 / P3M-2</strain>
    </source>
</reference>
<feature type="transmembrane region" description="Helical" evidence="1">
    <location>
        <begin position="77"/>
        <end position="97"/>
    </location>
</feature>
<dbReference type="AlphaFoldDB" id="I6YVU8"/>
<evidence type="ECO:0000313" key="3">
    <source>
        <dbReference type="Proteomes" id="UP000009011"/>
    </source>
</evidence>
<proteinExistence type="predicted"/>
<protein>
    <recommendedName>
        <fullName evidence="4">Positive regulator of sigma E, RseC/MucC</fullName>
    </recommendedName>
</protein>
<evidence type="ECO:0000256" key="1">
    <source>
        <dbReference type="SAM" id="Phobius"/>
    </source>
</evidence>
<accession>I6YVU8</accession>
<keyword evidence="1" id="KW-1133">Transmembrane helix</keyword>